<evidence type="ECO:0000313" key="1">
    <source>
        <dbReference type="EMBL" id="VFJ62012.1"/>
    </source>
</evidence>
<gene>
    <name evidence="2" type="ORF">BECKFM1743A_GA0114220_103172</name>
    <name evidence="3" type="ORF">BECKFM1743B_GA0114221_103082</name>
    <name evidence="1" type="ORF">BECKFM1743C_GA0114222_103052</name>
</gene>
<protein>
    <submittedName>
        <fullName evidence="2">Uncharacterized protein</fullName>
    </submittedName>
</protein>
<evidence type="ECO:0000313" key="3">
    <source>
        <dbReference type="EMBL" id="VFK14126.1"/>
    </source>
</evidence>
<accession>A0A450T803</accession>
<dbReference type="AlphaFoldDB" id="A0A450T803"/>
<dbReference type="EMBL" id="CAADFL010000308">
    <property type="protein sequence ID" value="VFK14126.1"/>
    <property type="molecule type" value="Genomic_DNA"/>
</dbReference>
<proteinExistence type="predicted"/>
<dbReference type="EMBL" id="CAADFA010000305">
    <property type="protein sequence ID" value="VFJ62012.1"/>
    <property type="molecule type" value="Genomic_DNA"/>
</dbReference>
<evidence type="ECO:0000313" key="2">
    <source>
        <dbReference type="EMBL" id="VFJ62853.1"/>
    </source>
</evidence>
<organism evidence="2">
    <name type="scientific">Candidatus Kentrum sp. FM</name>
    <dbReference type="NCBI Taxonomy" id="2126340"/>
    <lineage>
        <taxon>Bacteria</taxon>
        <taxon>Pseudomonadati</taxon>
        <taxon>Pseudomonadota</taxon>
        <taxon>Gammaproteobacteria</taxon>
        <taxon>Candidatus Kentrum</taxon>
    </lineage>
</organism>
<dbReference type="EMBL" id="CAADEZ010000317">
    <property type="protein sequence ID" value="VFJ62853.1"/>
    <property type="molecule type" value="Genomic_DNA"/>
</dbReference>
<reference evidence="2" key="1">
    <citation type="submission" date="2019-02" db="EMBL/GenBank/DDBJ databases">
        <authorList>
            <person name="Gruber-Vodicka R. H."/>
            <person name="Seah K. B. B."/>
        </authorList>
    </citation>
    <scope>NUCLEOTIDE SEQUENCE</scope>
    <source>
        <strain evidence="2">BECK_BZ163</strain>
        <strain evidence="3">BECK_BZ164</strain>
        <strain evidence="1">BECK_BZ165</strain>
    </source>
</reference>
<sequence length="61" mass="7111">MGHMPVDYIQKAVLRSLMALEMYSNACFNAEDRTVRALSEMELLYLSMFSGMRTNQIMNRM</sequence>
<name>A0A450T803_9GAMM</name>